<dbReference type="EMBL" id="JAHZST010000011">
    <property type="protein sequence ID" value="MBW8185066.1"/>
    <property type="molecule type" value="Genomic_DNA"/>
</dbReference>
<sequence>MRLAEWQEAFVGVLSKSRADEALLSLVNSREAERLSVYRNNSKQALAAALGISFPICKQVLGEVCFEQLAQRYQGLHPLKLSNLNLYGEHFPELLIDTIARHLEFEGLEYLADLARLEWLIQLSYYAADRLACQPLSDISTLTELQQASLVMLLRPDVYLFSSSFPLYEIWLKYQQEQDDIKIDSPQEHYFFAIYREPFKPKVQRISSDLYQVLRDIQQSRTLGQINDSGVDMSVLNSGITQGWVCGFHLEEA</sequence>
<gene>
    <name evidence="2" type="ORF">K0625_15500</name>
</gene>
<reference evidence="2 3" key="1">
    <citation type="submission" date="2021-07" db="EMBL/GenBank/DDBJ databases">
        <title>Shewanella sp. nov, isolated from SCS.</title>
        <authorList>
            <person name="Cao W.R."/>
        </authorList>
    </citation>
    <scope>NUCLEOTIDE SEQUENCE [LARGE SCALE GENOMIC DNA]</scope>
    <source>
        <strain evidence="2 3">NR704-98</strain>
    </source>
</reference>
<evidence type="ECO:0000259" key="1">
    <source>
        <dbReference type="Pfam" id="PF09836"/>
    </source>
</evidence>
<dbReference type="GO" id="GO:0003677">
    <property type="term" value="F:DNA binding"/>
    <property type="evidence" value="ECO:0007669"/>
    <property type="project" value="UniProtKB-KW"/>
</dbReference>
<name>A0ABS7E5V5_9GAMM</name>
<keyword evidence="2" id="KW-0238">DNA-binding</keyword>
<dbReference type="InterPro" id="IPR018640">
    <property type="entry name" value="DUF2063"/>
</dbReference>
<dbReference type="InterPro" id="IPR044922">
    <property type="entry name" value="DUF2063_N_sf"/>
</dbReference>
<feature type="domain" description="Putative DNA-binding" evidence="1">
    <location>
        <begin position="5"/>
        <end position="95"/>
    </location>
</feature>
<proteinExistence type="predicted"/>
<accession>A0ABS7E5V5</accession>
<dbReference type="Gene3D" id="1.10.150.690">
    <property type="entry name" value="DUF2063"/>
    <property type="match status" value="1"/>
</dbReference>
<evidence type="ECO:0000313" key="3">
    <source>
        <dbReference type="Proteomes" id="UP001195963"/>
    </source>
</evidence>
<evidence type="ECO:0000313" key="2">
    <source>
        <dbReference type="EMBL" id="MBW8185066.1"/>
    </source>
</evidence>
<protein>
    <submittedName>
        <fullName evidence="2">DNA-binding domain-containing protein</fullName>
    </submittedName>
</protein>
<keyword evidence="3" id="KW-1185">Reference proteome</keyword>
<comment type="caution">
    <text evidence="2">The sequence shown here is derived from an EMBL/GenBank/DDBJ whole genome shotgun (WGS) entry which is preliminary data.</text>
</comment>
<organism evidence="2 3">
    <name type="scientific">Shewanella nanhaiensis</name>
    <dbReference type="NCBI Taxonomy" id="2864872"/>
    <lineage>
        <taxon>Bacteria</taxon>
        <taxon>Pseudomonadati</taxon>
        <taxon>Pseudomonadota</taxon>
        <taxon>Gammaproteobacteria</taxon>
        <taxon>Alteromonadales</taxon>
        <taxon>Shewanellaceae</taxon>
        <taxon>Shewanella</taxon>
    </lineage>
</organism>
<dbReference type="Proteomes" id="UP001195963">
    <property type="component" value="Unassembled WGS sequence"/>
</dbReference>
<dbReference type="RefSeq" id="WP_220110517.1">
    <property type="nucleotide sequence ID" value="NZ_JAHZST010000011.1"/>
</dbReference>
<dbReference type="Pfam" id="PF09836">
    <property type="entry name" value="DUF2063"/>
    <property type="match status" value="1"/>
</dbReference>